<protein>
    <submittedName>
        <fullName evidence="5">TPM domain-containing protein</fullName>
    </submittedName>
</protein>
<feature type="domain" description="TPM" evidence="4">
    <location>
        <begin position="30"/>
        <end position="151"/>
    </location>
</feature>
<proteinExistence type="predicted"/>
<keyword evidence="2" id="KW-0812">Transmembrane</keyword>
<name>A0A494VPR5_9SPHI</name>
<accession>A0A494VPR5</accession>
<evidence type="ECO:0000256" key="1">
    <source>
        <dbReference type="SAM" id="MobiDB-lite"/>
    </source>
</evidence>
<feature type="signal peptide" evidence="3">
    <location>
        <begin position="1"/>
        <end position="19"/>
    </location>
</feature>
<keyword evidence="2" id="KW-1133">Transmembrane helix</keyword>
<keyword evidence="6" id="KW-1185">Reference proteome</keyword>
<dbReference type="PANTHER" id="PTHR30373">
    <property type="entry name" value="UPF0603 PROTEIN YGCG"/>
    <property type="match status" value="1"/>
</dbReference>
<evidence type="ECO:0000256" key="3">
    <source>
        <dbReference type="SAM" id="SignalP"/>
    </source>
</evidence>
<dbReference type="Gene3D" id="3.10.310.50">
    <property type="match status" value="1"/>
</dbReference>
<feature type="compositionally biased region" description="Low complexity" evidence="1">
    <location>
        <begin position="237"/>
        <end position="246"/>
    </location>
</feature>
<dbReference type="PANTHER" id="PTHR30373:SF2">
    <property type="entry name" value="UPF0603 PROTEIN YGCG"/>
    <property type="match status" value="1"/>
</dbReference>
<feature type="compositionally biased region" description="Low complexity" evidence="1">
    <location>
        <begin position="257"/>
        <end position="271"/>
    </location>
</feature>
<evidence type="ECO:0000256" key="2">
    <source>
        <dbReference type="SAM" id="Phobius"/>
    </source>
</evidence>
<keyword evidence="2" id="KW-0472">Membrane</keyword>
<dbReference type="KEGG" id="muh:HYN43_016345"/>
<sequence length="282" mass="31416">MMKKILFFVLLLLAQYSFAQIPAPQKNIYVNDFAQVLSKNQALTLGKQLHALEKASKVQVAIVLVKTVPHKYTIDKFAVLIGRKWHVGTAGKGIVYVAAINQHKQHIELDSAVLQKLSVIEREGLLDGIKPYFRQKDYNGGLSNLVQRLNQYFVPPPAPVAEPVAQKTTTTQSTDIGPVGVLLILLGFIALAIFAIVAFVRMCIKHKGDGWGGYPAGTSFFDRRYYRRNRWREDNYYNNTTNNYYDNNDDDDRRRNNSGSSSSSSSSSGGSFSNGGGSTSDW</sequence>
<evidence type="ECO:0000313" key="5">
    <source>
        <dbReference type="EMBL" id="AYL96774.1"/>
    </source>
</evidence>
<feature type="chain" id="PRO_5019799535" evidence="3">
    <location>
        <begin position="20"/>
        <end position="282"/>
    </location>
</feature>
<evidence type="ECO:0000259" key="4">
    <source>
        <dbReference type="Pfam" id="PF04536"/>
    </source>
</evidence>
<evidence type="ECO:0000313" key="6">
    <source>
        <dbReference type="Proteomes" id="UP000270046"/>
    </source>
</evidence>
<feature type="region of interest" description="Disordered" evidence="1">
    <location>
        <begin position="237"/>
        <end position="282"/>
    </location>
</feature>
<gene>
    <name evidence="5" type="ORF">HYN43_016345</name>
</gene>
<dbReference type="RefSeq" id="WP_119410366.1">
    <property type="nucleotide sequence ID" value="NZ_CP032869.1"/>
</dbReference>
<feature type="compositionally biased region" description="Gly residues" evidence="1">
    <location>
        <begin position="272"/>
        <end position="282"/>
    </location>
</feature>
<feature type="transmembrane region" description="Helical" evidence="2">
    <location>
        <begin position="176"/>
        <end position="200"/>
    </location>
</feature>
<dbReference type="InterPro" id="IPR007621">
    <property type="entry name" value="TPM_dom"/>
</dbReference>
<reference evidence="5 6" key="1">
    <citation type="submission" date="2018-10" db="EMBL/GenBank/DDBJ databases">
        <title>Genome sequencing of Mucilaginibacter sp. HYN0043.</title>
        <authorList>
            <person name="Kim M."/>
            <person name="Yi H."/>
        </authorList>
    </citation>
    <scope>NUCLEOTIDE SEQUENCE [LARGE SCALE GENOMIC DNA]</scope>
    <source>
        <strain evidence="5 6">HYN0043</strain>
    </source>
</reference>
<dbReference type="Proteomes" id="UP000270046">
    <property type="component" value="Chromosome"/>
</dbReference>
<organism evidence="5 6">
    <name type="scientific">Mucilaginibacter celer</name>
    <dbReference type="NCBI Taxonomy" id="2305508"/>
    <lineage>
        <taxon>Bacteria</taxon>
        <taxon>Pseudomonadati</taxon>
        <taxon>Bacteroidota</taxon>
        <taxon>Sphingobacteriia</taxon>
        <taxon>Sphingobacteriales</taxon>
        <taxon>Sphingobacteriaceae</taxon>
        <taxon>Mucilaginibacter</taxon>
    </lineage>
</organism>
<dbReference type="EMBL" id="CP032869">
    <property type="protein sequence ID" value="AYL96774.1"/>
    <property type="molecule type" value="Genomic_DNA"/>
</dbReference>
<dbReference type="OrthoDB" id="797162at2"/>
<dbReference type="Pfam" id="PF04536">
    <property type="entry name" value="TPM_phosphatase"/>
    <property type="match status" value="1"/>
</dbReference>
<dbReference type="AlphaFoldDB" id="A0A494VPR5"/>
<keyword evidence="3" id="KW-0732">Signal</keyword>